<reference evidence="2 3" key="1">
    <citation type="journal article" date="2019" name="Commun. Biol.">
        <title>The bagworm genome reveals a unique fibroin gene that provides high tensile strength.</title>
        <authorList>
            <person name="Kono N."/>
            <person name="Nakamura H."/>
            <person name="Ohtoshi R."/>
            <person name="Tomita M."/>
            <person name="Numata K."/>
            <person name="Arakawa K."/>
        </authorList>
    </citation>
    <scope>NUCLEOTIDE SEQUENCE [LARGE SCALE GENOMIC DNA]</scope>
</reference>
<dbReference type="AlphaFoldDB" id="A0A4C1Z3G7"/>
<feature type="region of interest" description="Disordered" evidence="1">
    <location>
        <begin position="100"/>
        <end position="120"/>
    </location>
</feature>
<evidence type="ECO:0000313" key="3">
    <source>
        <dbReference type="Proteomes" id="UP000299102"/>
    </source>
</evidence>
<feature type="compositionally biased region" description="Basic and acidic residues" evidence="1">
    <location>
        <begin position="1"/>
        <end position="11"/>
    </location>
</feature>
<name>A0A4C1Z3G7_EUMVA</name>
<organism evidence="2 3">
    <name type="scientific">Eumeta variegata</name>
    <name type="common">Bagworm moth</name>
    <name type="synonym">Eumeta japonica</name>
    <dbReference type="NCBI Taxonomy" id="151549"/>
    <lineage>
        <taxon>Eukaryota</taxon>
        <taxon>Metazoa</taxon>
        <taxon>Ecdysozoa</taxon>
        <taxon>Arthropoda</taxon>
        <taxon>Hexapoda</taxon>
        <taxon>Insecta</taxon>
        <taxon>Pterygota</taxon>
        <taxon>Neoptera</taxon>
        <taxon>Endopterygota</taxon>
        <taxon>Lepidoptera</taxon>
        <taxon>Glossata</taxon>
        <taxon>Ditrysia</taxon>
        <taxon>Tineoidea</taxon>
        <taxon>Psychidae</taxon>
        <taxon>Oiketicinae</taxon>
        <taxon>Eumeta</taxon>
    </lineage>
</organism>
<proteinExistence type="predicted"/>
<accession>A0A4C1Z3G7</accession>
<dbReference type="EMBL" id="BGZK01001509">
    <property type="protein sequence ID" value="GBP81399.1"/>
    <property type="molecule type" value="Genomic_DNA"/>
</dbReference>
<evidence type="ECO:0000256" key="1">
    <source>
        <dbReference type="SAM" id="MobiDB-lite"/>
    </source>
</evidence>
<keyword evidence="3" id="KW-1185">Reference proteome</keyword>
<evidence type="ECO:0000313" key="2">
    <source>
        <dbReference type="EMBL" id="GBP81399.1"/>
    </source>
</evidence>
<comment type="caution">
    <text evidence="2">The sequence shown here is derived from an EMBL/GenBank/DDBJ whole genome shotgun (WGS) entry which is preliminary data.</text>
</comment>
<feature type="region of interest" description="Disordered" evidence="1">
    <location>
        <begin position="1"/>
        <end position="24"/>
    </location>
</feature>
<sequence length="254" mass="28060">MTGRKVLEGRSRIRPGVGRPPPDGPMICGLNSAGMYAVLNKKPSAFSSLSGLKNRYEEDAERKTNLNSDFLLKVSLKENDGKDAKKHIVQLTKVCIDKSHSTPRMPLASPPAHAPPSERNLRREPAFECRNFVNLKEIKEFVSLSVRSSIQPAMGLEFRFCPYRHHTNISVQSKTKGKTVLNTRRKMFPLVAGWSNLSFQTPAVHADASLNQVGERQMSHAAERGGRLCLSVARSALSLALQAKWNASERGDAA</sequence>
<dbReference type="Proteomes" id="UP000299102">
    <property type="component" value="Unassembled WGS sequence"/>
</dbReference>
<gene>
    <name evidence="2" type="ORF">EVAR_52661_1</name>
</gene>
<protein>
    <submittedName>
        <fullName evidence="2">Uncharacterized protein</fullName>
    </submittedName>
</protein>